<dbReference type="EMBL" id="CM047941">
    <property type="protein sequence ID" value="KAI9903397.1"/>
    <property type="molecule type" value="Genomic_DNA"/>
</dbReference>
<evidence type="ECO:0000313" key="1">
    <source>
        <dbReference type="EMBL" id="KAI9903397.1"/>
    </source>
</evidence>
<protein>
    <submittedName>
        <fullName evidence="1">Uncharacterized protein</fullName>
    </submittedName>
</protein>
<comment type="caution">
    <text evidence="1">The sequence shown here is derived from an EMBL/GenBank/DDBJ whole genome shotgun (WGS) entry which is preliminary data.</text>
</comment>
<keyword evidence="2" id="KW-1185">Reference proteome</keyword>
<sequence length="428" mass="48233">MSLPPNVIRVKRKRVDEAPVTFLQFDKGPKRHRSDADWVYQRRDNTKPLGEAVPPEEMRPVIHVSKPREDKATASRPIQSQRAEKDEILQRKILTPKSSLQSLSHEPRRFHISRSTMSKGSNLPPAAGVSKKGRTSPIVFAERSRKRNAERALKSSVPSEASSSLATSLPERALKKPGTPRNRSPVKGPMDGPHRAPLPDSLAKPHQETMDKIATDMNQWVLNEIGANLHEMDVKKKQQQQVKLKYRPKVPAKSYAELYPEPLSRPVPGISKDVDMAMSEASEAEDDDGDWVIDEYIRVPVHAVKVTMNPSDVGVLVLDGEEDNVLFYGADDEEEDDFLEDDEDENAENHYTADYPEDEVDSEDEYNRNAYLFRHDASDDEEFDATGFAGNGSDSDDGMILEGNDGENDDVTMARIKRYMQRKHSNYG</sequence>
<proteinExistence type="predicted"/>
<reference evidence="1" key="1">
    <citation type="submission" date="2022-10" db="EMBL/GenBank/DDBJ databases">
        <title>Complete Genome of Trichothecium roseum strain YXFP-22015, a Plant Pathogen Isolated from Citrus.</title>
        <authorList>
            <person name="Wang Y."/>
            <person name="Zhu L."/>
        </authorList>
    </citation>
    <scope>NUCLEOTIDE SEQUENCE</scope>
    <source>
        <strain evidence="1">YXFP-22015</strain>
    </source>
</reference>
<dbReference type="Proteomes" id="UP001163324">
    <property type="component" value="Chromosome 2"/>
</dbReference>
<accession>A0ACC0VBY2</accession>
<organism evidence="1 2">
    <name type="scientific">Trichothecium roseum</name>
    <dbReference type="NCBI Taxonomy" id="47278"/>
    <lineage>
        <taxon>Eukaryota</taxon>
        <taxon>Fungi</taxon>
        <taxon>Dikarya</taxon>
        <taxon>Ascomycota</taxon>
        <taxon>Pezizomycotina</taxon>
        <taxon>Sordariomycetes</taxon>
        <taxon>Hypocreomycetidae</taxon>
        <taxon>Hypocreales</taxon>
        <taxon>Hypocreales incertae sedis</taxon>
        <taxon>Trichothecium</taxon>
    </lineage>
</organism>
<gene>
    <name evidence="1" type="ORF">N3K66_002749</name>
</gene>
<evidence type="ECO:0000313" key="2">
    <source>
        <dbReference type="Proteomes" id="UP001163324"/>
    </source>
</evidence>
<name>A0ACC0VBY2_9HYPO</name>